<dbReference type="InterPro" id="IPR029044">
    <property type="entry name" value="Nucleotide-diphossugar_trans"/>
</dbReference>
<evidence type="ECO:0000256" key="1">
    <source>
        <dbReference type="ARBA" id="ARBA00006739"/>
    </source>
</evidence>
<evidence type="ECO:0000259" key="4">
    <source>
        <dbReference type="Pfam" id="PF00535"/>
    </source>
</evidence>
<evidence type="ECO:0000256" key="3">
    <source>
        <dbReference type="ARBA" id="ARBA00022679"/>
    </source>
</evidence>
<evidence type="ECO:0000313" key="6">
    <source>
        <dbReference type="Proteomes" id="UP000295164"/>
    </source>
</evidence>
<dbReference type="CDD" id="cd04186">
    <property type="entry name" value="GT_2_like_c"/>
    <property type="match status" value="1"/>
</dbReference>
<name>A0A4R4DY12_9BACT</name>
<dbReference type="EMBL" id="SKFH01000032">
    <property type="protein sequence ID" value="TCZ67879.1"/>
    <property type="molecule type" value="Genomic_DNA"/>
</dbReference>
<dbReference type="PANTHER" id="PTHR43179:SF12">
    <property type="entry name" value="GALACTOFURANOSYLTRANSFERASE GLFT2"/>
    <property type="match status" value="1"/>
</dbReference>
<dbReference type="InterPro" id="IPR001173">
    <property type="entry name" value="Glyco_trans_2-like"/>
</dbReference>
<accession>A0A4R4DY12</accession>
<keyword evidence="3 5" id="KW-0808">Transferase</keyword>
<feature type="domain" description="Glycosyltransferase 2-like" evidence="4">
    <location>
        <begin position="5"/>
        <end position="181"/>
    </location>
</feature>
<reference evidence="5 6" key="1">
    <citation type="submission" date="2019-03" db="EMBL/GenBank/DDBJ databases">
        <authorList>
            <person name="Kim M.K.M."/>
        </authorList>
    </citation>
    <scope>NUCLEOTIDE SEQUENCE [LARGE SCALE GENOMIC DNA]</scope>
    <source>
        <strain evidence="5 6">17J68-15</strain>
    </source>
</reference>
<proteinExistence type="inferred from homology"/>
<evidence type="ECO:0000313" key="5">
    <source>
        <dbReference type="EMBL" id="TCZ67879.1"/>
    </source>
</evidence>
<organism evidence="5 6">
    <name type="scientific">Flaviaesturariibacter aridisoli</name>
    <dbReference type="NCBI Taxonomy" id="2545761"/>
    <lineage>
        <taxon>Bacteria</taxon>
        <taxon>Pseudomonadati</taxon>
        <taxon>Bacteroidota</taxon>
        <taxon>Chitinophagia</taxon>
        <taxon>Chitinophagales</taxon>
        <taxon>Chitinophagaceae</taxon>
        <taxon>Flaviaestuariibacter</taxon>
    </lineage>
</organism>
<dbReference type="AlphaFoldDB" id="A0A4R4DY12"/>
<keyword evidence="2" id="KW-0328">Glycosyltransferase</keyword>
<dbReference type="SUPFAM" id="SSF53448">
    <property type="entry name" value="Nucleotide-diphospho-sugar transferases"/>
    <property type="match status" value="1"/>
</dbReference>
<dbReference type="PANTHER" id="PTHR43179">
    <property type="entry name" value="RHAMNOSYLTRANSFERASE WBBL"/>
    <property type="match status" value="1"/>
</dbReference>
<comment type="similarity">
    <text evidence="1">Belongs to the glycosyltransferase 2 family.</text>
</comment>
<dbReference type="GO" id="GO:0016757">
    <property type="term" value="F:glycosyltransferase activity"/>
    <property type="evidence" value="ECO:0007669"/>
    <property type="project" value="UniProtKB-KW"/>
</dbReference>
<comment type="caution">
    <text evidence="5">The sequence shown here is derived from an EMBL/GenBank/DDBJ whole genome shotgun (WGS) entry which is preliminary data.</text>
</comment>
<evidence type="ECO:0000256" key="2">
    <source>
        <dbReference type="ARBA" id="ARBA00022676"/>
    </source>
</evidence>
<dbReference type="Pfam" id="PF00535">
    <property type="entry name" value="Glycos_transf_2"/>
    <property type="match status" value="1"/>
</dbReference>
<dbReference type="RefSeq" id="WP_131853249.1">
    <property type="nucleotide sequence ID" value="NZ_SKFH01000032.1"/>
</dbReference>
<dbReference type="Gene3D" id="3.90.550.10">
    <property type="entry name" value="Spore Coat Polysaccharide Biosynthesis Protein SpsA, Chain A"/>
    <property type="match status" value="1"/>
</dbReference>
<protein>
    <submittedName>
        <fullName evidence="5">Glycosyltransferase family 2 protein</fullName>
    </submittedName>
</protein>
<dbReference type="Proteomes" id="UP000295164">
    <property type="component" value="Unassembled WGS sequence"/>
</dbReference>
<sequence>MPGLSVVIPNYNGNTLLPETLPTVFEALRSLSFPSEVIISDDASTDGSPEWVAQHYPDVRIVRAAVNGGFSKTANRGVAAARYELVLLLNSDVKLTPGYFEPQLPFFENPDTWGTMGRIVGWEDDIVQEGAKYPYFHGVKIKTSGNYLLQDESEMRGEGLLSIYLSGANMLFRRRLFEKLGGFNELFSPFYVEDYELSLRAWRLGHPCYYVHDAVCRHRTSSTIRTPERKREIAVVYNRNKMLLHALHLPRGKRYLYFLQLIPETMLRLLTGKTSFVQSLSQLFDRYNEVRAARAKFLQNAEGGRVYSVHAVAERILQSIKHKKVIRF</sequence>
<gene>
    <name evidence="5" type="ORF">E0486_15050</name>
</gene>
<keyword evidence="6" id="KW-1185">Reference proteome</keyword>
<dbReference type="OrthoDB" id="9801954at2"/>